<dbReference type="InterPro" id="IPR011330">
    <property type="entry name" value="Glyco_hydro/deAcase_b/a-brl"/>
</dbReference>
<dbReference type="CDD" id="cd11374">
    <property type="entry name" value="CE4_u10"/>
    <property type="match status" value="1"/>
</dbReference>
<dbReference type="RefSeq" id="WP_184150546.1">
    <property type="nucleotide sequence ID" value="NZ_JACHKA010000001.1"/>
</dbReference>
<evidence type="ECO:0008006" key="3">
    <source>
        <dbReference type="Google" id="ProtNLM"/>
    </source>
</evidence>
<dbReference type="Pfam" id="PF10096">
    <property type="entry name" value="DUF2334"/>
    <property type="match status" value="1"/>
</dbReference>
<organism evidence="1 2">
    <name type="scientific">Sphingobium lignivorans</name>
    <dbReference type="NCBI Taxonomy" id="2735886"/>
    <lineage>
        <taxon>Bacteria</taxon>
        <taxon>Pseudomonadati</taxon>
        <taxon>Pseudomonadota</taxon>
        <taxon>Alphaproteobacteria</taxon>
        <taxon>Sphingomonadales</taxon>
        <taxon>Sphingomonadaceae</taxon>
        <taxon>Sphingobium</taxon>
    </lineage>
</organism>
<dbReference type="InterPro" id="IPR018763">
    <property type="entry name" value="DUF2334"/>
</dbReference>
<dbReference type="Gene3D" id="3.20.20.370">
    <property type="entry name" value="Glycoside hydrolase/deacetylase"/>
    <property type="match status" value="1"/>
</dbReference>
<evidence type="ECO:0000313" key="1">
    <source>
        <dbReference type="EMBL" id="MBB5984873.1"/>
    </source>
</evidence>
<sequence>MSPRLFASIHDVTPHFESEVDALFDRLSGLLGGPRLAMLVVPDFEDKAPLAGNAAFAGKLRGWADAGVEMFLHGWCHRDDARVKGFMQKHMTAGAGEFAQLSRTEALRRLERGRAVVEDALGRPLTGFVAPAWLYSPGSLDALRDGGFPLAEDHLKVWEPTTGRVVAKGPVITWASRTRGRVASSLMVAAAARAAPWALQNARIAVHPPDTTVPALLDSIDATYAKFVRTHRPSRYADLHGG</sequence>
<proteinExistence type="predicted"/>
<protein>
    <recommendedName>
        <fullName evidence="3">DUF2334 domain-containing protein</fullName>
    </recommendedName>
</protein>
<dbReference type="SUPFAM" id="SSF88713">
    <property type="entry name" value="Glycoside hydrolase/deacetylase"/>
    <property type="match status" value="1"/>
</dbReference>
<dbReference type="Proteomes" id="UP001138540">
    <property type="component" value="Unassembled WGS sequence"/>
</dbReference>
<dbReference type="EMBL" id="JACHKA010000001">
    <property type="protein sequence ID" value="MBB5984873.1"/>
    <property type="molecule type" value="Genomic_DNA"/>
</dbReference>
<accession>A0ABR6NC77</accession>
<name>A0ABR6NC77_9SPHN</name>
<comment type="caution">
    <text evidence="1">The sequence shown here is derived from an EMBL/GenBank/DDBJ whole genome shotgun (WGS) entry which is preliminary data.</text>
</comment>
<evidence type="ECO:0000313" key="2">
    <source>
        <dbReference type="Proteomes" id="UP001138540"/>
    </source>
</evidence>
<reference evidence="1 2" key="1">
    <citation type="submission" date="2020-08" db="EMBL/GenBank/DDBJ databases">
        <title>Exploring microbial biodiversity for novel pathways involved in the catabolism of aromatic compounds derived from lignin.</title>
        <authorList>
            <person name="Elkins J."/>
        </authorList>
    </citation>
    <scope>NUCLEOTIDE SEQUENCE [LARGE SCALE GENOMIC DNA]</scope>
    <source>
        <strain evidence="1 2">B1D3A</strain>
    </source>
</reference>
<keyword evidence="2" id="KW-1185">Reference proteome</keyword>
<gene>
    <name evidence="1" type="ORF">HNP60_000847</name>
</gene>